<dbReference type="EMBL" id="JAAGWF010000005">
    <property type="protein sequence ID" value="NEK57113.1"/>
    <property type="molecule type" value="Genomic_DNA"/>
</dbReference>
<feature type="transmembrane region" description="Helical" evidence="7">
    <location>
        <begin position="225"/>
        <end position="244"/>
    </location>
</feature>
<keyword evidence="2" id="KW-1003">Cell membrane</keyword>
<evidence type="ECO:0000256" key="3">
    <source>
        <dbReference type="ARBA" id="ARBA00022692"/>
    </source>
</evidence>
<sequence>MKTRVVLEGSRAHRLWQGAGLALAVLVALALPLLSSDFRIGQFSLVIAYAVAVLGLNLVTGFTGQVSLGHGAFFGLGAYTTAILVTDHGWAWAATVPVAALLGLALGFVVGIPALRLHGLYLAVITLAVGVAFPVVVSQPVGLALGTGGVAGKTVQVSWDKPAWFGLDVSDRGWTFIVMAAIAGVLFWLATGLVRSRMGRAMVALRDNGTAAAIAGIWPAEVKTVAFAISALYGAVGGCLYLLTTPIVSPATVGFTITLLFITAMVLGGAATVSGAWIGGIAMVFLPYYTAEWAGQIPVLRELTDQPGLFANVIYGLILIVFIYFVPAGLVPLLTRLRTRFLVIVPPEAAAGPTPSGSDTTPGAPDGGLAGPSPAIGGPVTAAGDHDLSHDPGPPARAMAPPRGSSQEERT</sequence>
<evidence type="ECO:0000313" key="9">
    <source>
        <dbReference type="Proteomes" id="UP000470246"/>
    </source>
</evidence>
<dbReference type="PANTHER" id="PTHR30482">
    <property type="entry name" value="HIGH-AFFINITY BRANCHED-CHAIN AMINO ACID TRANSPORT SYSTEM PERMEASE"/>
    <property type="match status" value="1"/>
</dbReference>
<gene>
    <name evidence="8" type="ORF">GCU56_04400</name>
</gene>
<feature type="transmembrane region" description="Helical" evidence="7">
    <location>
        <begin position="256"/>
        <end position="289"/>
    </location>
</feature>
<feature type="transmembrane region" description="Helical" evidence="7">
    <location>
        <begin position="119"/>
        <end position="137"/>
    </location>
</feature>
<dbReference type="AlphaFoldDB" id="A0A7K3VYC2"/>
<evidence type="ECO:0000256" key="2">
    <source>
        <dbReference type="ARBA" id="ARBA00022475"/>
    </source>
</evidence>
<proteinExistence type="predicted"/>
<evidence type="ECO:0000256" key="5">
    <source>
        <dbReference type="ARBA" id="ARBA00023136"/>
    </source>
</evidence>
<dbReference type="InterPro" id="IPR043428">
    <property type="entry name" value="LivM-like"/>
</dbReference>
<name>A0A7K3VYC2_9ACTN</name>
<evidence type="ECO:0000313" key="8">
    <source>
        <dbReference type="EMBL" id="NEK57113.1"/>
    </source>
</evidence>
<accession>A0A7K3VYC2</accession>
<keyword evidence="9" id="KW-1185">Reference proteome</keyword>
<keyword evidence="5 7" id="KW-0472">Membrane</keyword>
<evidence type="ECO:0000256" key="7">
    <source>
        <dbReference type="SAM" id="Phobius"/>
    </source>
</evidence>
<dbReference type="GO" id="GO:0005886">
    <property type="term" value="C:plasma membrane"/>
    <property type="evidence" value="ECO:0007669"/>
    <property type="project" value="UniProtKB-SubCell"/>
</dbReference>
<feature type="transmembrane region" description="Helical" evidence="7">
    <location>
        <begin position="309"/>
        <end position="334"/>
    </location>
</feature>
<dbReference type="Pfam" id="PF02653">
    <property type="entry name" value="BPD_transp_2"/>
    <property type="match status" value="1"/>
</dbReference>
<dbReference type="GO" id="GO:0015658">
    <property type="term" value="F:branched-chain amino acid transmembrane transporter activity"/>
    <property type="evidence" value="ECO:0007669"/>
    <property type="project" value="InterPro"/>
</dbReference>
<feature type="transmembrane region" description="Helical" evidence="7">
    <location>
        <begin position="66"/>
        <end position="85"/>
    </location>
</feature>
<evidence type="ECO:0000256" key="1">
    <source>
        <dbReference type="ARBA" id="ARBA00004651"/>
    </source>
</evidence>
<protein>
    <submittedName>
        <fullName evidence="8">Branched-chain amino acid ABC transporter permease</fullName>
    </submittedName>
</protein>
<comment type="subcellular location">
    <subcellularLocation>
        <location evidence="1">Cell membrane</location>
        <topology evidence="1">Multi-pass membrane protein</topology>
    </subcellularLocation>
</comment>
<feature type="transmembrane region" description="Helical" evidence="7">
    <location>
        <begin position="174"/>
        <end position="194"/>
    </location>
</feature>
<feature type="transmembrane region" description="Helical" evidence="7">
    <location>
        <begin position="40"/>
        <end position="59"/>
    </location>
</feature>
<feature type="region of interest" description="Disordered" evidence="6">
    <location>
        <begin position="351"/>
        <end position="411"/>
    </location>
</feature>
<dbReference type="CDD" id="cd06581">
    <property type="entry name" value="TM_PBP1_LivM_like"/>
    <property type="match status" value="1"/>
</dbReference>
<comment type="caution">
    <text evidence="8">The sequence shown here is derived from an EMBL/GenBank/DDBJ whole genome shotgun (WGS) entry which is preliminary data.</text>
</comment>
<dbReference type="Proteomes" id="UP000470246">
    <property type="component" value="Unassembled WGS sequence"/>
</dbReference>
<keyword evidence="3 7" id="KW-0812">Transmembrane</keyword>
<feature type="transmembrane region" description="Helical" evidence="7">
    <location>
        <begin position="91"/>
        <end position="112"/>
    </location>
</feature>
<organism evidence="8 9">
    <name type="scientific">Geodermatophilus sabuli</name>
    <dbReference type="NCBI Taxonomy" id="1564158"/>
    <lineage>
        <taxon>Bacteria</taxon>
        <taxon>Bacillati</taxon>
        <taxon>Actinomycetota</taxon>
        <taxon>Actinomycetes</taxon>
        <taxon>Geodermatophilales</taxon>
        <taxon>Geodermatophilaceae</taxon>
        <taxon>Geodermatophilus</taxon>
    </lineage>
</organism>
<evidence type="ECO:0000256" key="6">
    <source>
        <dbReference type="SAM" id="MobiDB-lite"/>
    </source>
</evidence>
<dbReference type="InterPro" id="IPR001851">
    <property type="entry name" value="ABC_transp_permease"/>
</dbReference>
<keyword evidence="4 7" id="KW-1133">Transmembrane helix</keyword>
<dbReference type="PANTHER" id="PTHR30482:SF10">
    <property type="entry name" value="HIGH-AFFINITY BRANCHED-CHAIN AMINO ACID TRANSPORT PROTEIN BRAE"/>
    <property type="match status" value="1"/>
</dbReference>
<dbReference type="RefSeq" id="WP_163480297.1">
    <property type="nucleotide sequence ID" value="NZ_JAAGWF010000005.1"/>
</dbReference>
<reference evidence="8 9" key="1">
    <citation type="submission" date="2020-02" db="EMBL/GenBank/DDBJ databases">
        <title>Geodermatophilus sabuli CPCC 205279 I12A-02694.</title>
        <authorList>
            <person name="Jiang Z."/>
        </authorList>
    </citation>
    <scope>NUCLEOTIDE SEQUENCE [LARGE SCALE GENOMIC DNA]</scope>
    <source>
        <strain evidence="8 9">I12A-02694</strain>
    </source>
</reference>
<evidence type="ECO:0000256" key="4">
    <source>
        <dbReference type="ARBA" id="ARBA00022989"/>
    </source>
</evidence>